<evidence type="ECO:0000256" key="2">
    <source>
        <dbReference type="SAM" id="SignalP"/>
    </source>
</evidence>
<dbReference type="RefSeq" id="WP_229474298.1">
    <property type="nucleotide sequence ID" value="NZ_VLLB01000003.1"/>
</dbReference>
<evidence type="ECO:0000313" key="4">
    <source>
        <dbReference type="Proteomes" id="UP000318431"/>
    </source>
</evidence>
<dbReference type="Proteomes" id="UP000318431">
    <property type="component" value="Unassembled WGS sequence"/>
</dbReference>
<keyword evidence="4" id="KW-1185">Reference proteome</keyword>
<sequence>MNHQRQDRNRAGALRRARAWAGALALVIGAVVAAPAGAGPSDGPQRRDDRRESRDSRDSRDDRAQEQSGRWGGSADPRSFEARAEEQRRVLQENANNAEMTRRMSRMTPDERADLRRQINDARQEVYSVPRR</sequence>
<dbReference type="AlphaFoldDB" id="A0A562RC24"/>
<protein>
    <submittedName>
        <fullName evidence="3">Uncharacterized protein</fullName>
    </submittedName>
</protein>
<feature type="region of interest" description="Disordered" evidence="1">
    <location>
        <begin position="34"/>
        <end position="132"/>
    </location>
</feature>
<organism evidence="3 4">
    <name type="scientific">Pseudoduganella lurida</name>
    <dbReference type="NCBI Taxonomy" id="1036180"/>
    <lineage>
        <taxon>Bacteria</taxon>
        <taxon>Pseudomonadati</taxon>
        <taxon>Pseudomonadota</taxon>
        <taxon>Betaproteobacteria</taxon>
        <taxon>Burkholderiales</taxon>
        <taxon>Oxalobacteraceae</taxon>
        <taxon>Telluria group</taxon>
        <taxon>Pseudoduganella</taxon>
    </lineage>
</organism>
<evidence type="ECO:0000313" key="3">
    <source>
        <dbReference type="EMBL" id="TWI66588.1"/>
    </source>
</evidence>
<comment type="caution">
    <text evidence="3">The sequence shown here is derived from an EMBL/GenBank/DDBJ whole genome shotgun (WGS) entry which is preliminary data.</text>
</comment>
<feature type="compositionally biased region" description="Basic and acidic residues" evidence="1">
    <location>
        <begin position="44"/>
        <end position="65"/>
    </location>
</feature>
<reference evidence="3 4" key="1">
    <citation type="journal article" date="2015" name="Stand. Genomic Sci.">
        <title>Genomic Encyclopedia of Bacterial and Archaeal Type Strains, Phase III: the genomes of soil and plant-associated and newly described type strains.</title>
        <authorList>
            <person name="Whitman W.B."/>
            <person name="Woyke T."/>
            <person name="Klenk H.P."/>
            <person name="Zhou Y."/>
            <person name="Lilburn T.G."/>
            <person name="Beck B.J."/>
            <person name="De Vos P."/>
            <person name="Vandamme P."/>
            <person name="Eisen J.A."/>
            <person name="Garrity G."/>
            <person name="Hugenholtz P."/>
            <person name="Kyrpides N.C."/>
        </authorList>
    </citation>
    <scope>NUCLEOTIDE SEQUENCE [LARGE SCALE GENOMIC DNA]</scope>
    <source>
        <strain evidence="3 4">CGMCC 1.10822</strain>
    </source>
</reference>
<feature type="compositionally biased region" description="Basic and acidic residues" evidence="1">
    <location>
        <begin position="108"/>
        <end position="124"/>
    </location>
</feature>
<accession>A0A562RC24</accession>
<keyword evidence="2" id="KW-0732">Signal</keyword>
<dbReference type="EMBL" id="VLLB01000003">
    <property type="protein sequence ID" value="TWI66588.1"/>
    <property type="molecule type" value="Genomic_DNA"/>
</dbReference>
<evidence type="ECO:0000256" key="1">
    <source>
        <dbReference type="SAM" id="MobiDB-lite"/>
    </source>
</evidence>
<gene>
    <name evidence="3" type="ORF">IP91_02407</name>
</gene>
<proteinExistence type="predicted"/>
<name>A0A562RC24_9BURK</name>
<feature type="compositionally biased region" description="Basic and acidic residues" evidence="1">
    <location>
        <begin position="78"/>
        <end position="91"/>
    </location>
</feature>
<feature type="signal peptide" evidence="2">
    <location>
        <begin position="1"/>
        <end position="38"/>
    </location>
</feature>
<feature type="chain" id="PRO_5021919557" evidence="2">
    <location>
        <begin position="39"/>
        <end position="132"/>
    </location>
</feature>